<keyword evidence="3" id="KW-0812">Transmembrane</keyword>
<feature type="transmembrane region" description="Helical" evidence="3">
    <location>
        <begin position="144"/>
        <end position="167"/>
    </location>
</feature>
<dbReference type="PIRSF" id="PIRSF016661">
    <property type="entry name" value="BioY"/>
    <property type="match status" value="1"/>
</dbReference>
<evidence type="ECO:0000256" key="2">
    <source>
        <dbReference type="PIRNR" id="PIRNR016661"/>
    </source>
</evidence>
<dbReference type="AlphaFoldDB" id="A0A7Z0D404"/>
<keyword evidence="3" id="KW-1133">Transmembrane helix</keyword>
<evidence type="ECO:0000313" key="5">
    <source>
        <dbReference type="Proteomes" id="UP000539111"/>
    </source>
</evidence>
<proteinExistence type="inferred from homology"/>
<name>A0A7Z0D404_9MICO</name>
<feature type="transmembrane region" description="Helical" evidence="3">
    <location>
        <begin position="31"/>
        <end position="49"/>
    </location>
</feature>
<dbReference type="InterPro" id="IPR003784">
    <property type="entry name" value="BioY"/>
</dbReference>
<dbReference type="PANTHER" id="PTHR34295">
    <property type="entry name" value="BIOTIN TRANSPORTER BIOY"/>
    <property type="match status" value="1"/>
</dbReference>
<accession>A0A7Z0D404</accession>
<sequence>MHKSAADHDRRAALRQSPTATRAPYFGARDLSLIGVFAALIAAFGVMPAIPIGGIGVPITLQTLAVVLTGLILGPLRGFAAAGLYVVVGLIGLPIFANFSGGPGVLVGPSGGYVVSFPFVAAAAGALAIVAVRKAARARRIAMLITAGLVGGVVVGHAFGMAGMMVNLHLSVPAAFAADVVFVPGDVVKVVIAALIAASVHRAFPDLLRRR</sequence>
<organism evidence="4 5">
    <name type="scientific">Spelaeicoccus albus</name>
    <dbReference type="NCBI Taxonomy" id="1280376"/>
    <lineage>
        <taxon>Bacteria</taxon>
        <taxon>Bacillati</taxon>
        <taxon>Actinomycetota</taxon>
        <taxon>Actinomycetes</taxon>
        <taxon>Micrococcales</taxon>
        <taxon>Brevibacteriaceae</taxon>
        <taxon>Spelaeicoccus</taxon>
    </lineage>
</organism>
<dbReference type="Pfam" id="PF02632">
    <property type="entry name" value="BioY"/>
    <property type="match status" value="1"/>
</dbReference>
<evidence type="ECO:0000256" key="3">
    <source>
        <dbReference type="SAM" id="Phobius"/>
    </source>
</evidence>
<keyword evidence="2" id="KW-1003">Cell membrane</keyword>
<feature type="transmembrane region" description="Helical" evidence="3">
    <location>
        <begin position="55"/>
        <end position="73"/>
    </location>
</feature>
<dbReference type="GO" id="GO:0015225">
    <property type="term" value="F:biotin transmembrane transporter activity"/>
    <property type="evidence" value="ECO:0007669"/>
    <property type="project" value="UniProtKB-UniRule"/>
</dbReference>
<comment type="similarity">
    <text evidence="1 2">Belongs to the BioY family.</text>
</comment>
<dbReference type="EMBL" id="JACBZP010000001">
    <property type="protein sequence ID" value="NYI68454.1"/>
    <property type="molecule type" value="Genomic_DNA"/>
</dbReference>
<dbReference type="Proteomes" id="UP000539111">
    <property type="component" value="Unassembled WGS sequence"/>
</dbReference>
<evidence type="ECO:0000256" key="1">
    <source>
        <dbReference type="ARBA" id="ARBA00010692"/>
    </source>
</evidence>
<reference evidence="4 5" key="1">
    <citation type="submission" date="2020-07" db="EMBL/GenBank/DDBJ databases">
        <title>Sequencing the genomes of 1000 actinobacteria strains.</title>
        <authorList>
            <person name="Klenk H.-P."/>
        </authorList>
    </citation>
    <scope>NUCLEOTIDE SEQUENCE [LARGE SCALE GENOMIC DNA]</scope>
    <source>
        <strain evidence="4 5">DSM 26341</strain>
    </source>
</reference>
<keyword evidence="2 3" id="KW-0472">Membrane</keyword>
<evidence type="ECO:0000313" key="4">
    <source>
        <dbReference type="EMBL" id="NYI68454.1"/>
    </source>
</evidence>
<gene>
    <name evidence="4" type="ORF">BJY26_002760</name>
</gene>
<dbReference type="Gene3D" id="1.10.1760.20">
    <property type="match status" value="1"/>
</dbReference>
<keyword evidence="5" id="KW-1185">Reference proteome</keyword>
<protein>
    <recommendedName>
        <fullName evidence="2">Biotin transporter</fullName>
    </recommendedName>
</protein>
<feature type="transmembrane region" description="Helical" evidence="3">
    <location>
        <begin position="111"/>
        <end position="132"/>
    </location>
</feature>
<comment type="caution">
    <text evidence="4">The sequence shown here is derived from an EMBL/GenBank/DDBJ whole genome shotgun (WGS) entry which is preliminary data.</text>
</comment>
<feature type="transmembrane region" description="Helical" evidence="3">
    <location>
        <begin position="80"/>
        <end position="99"/>
    </location>
</feature>
<feature type="transmembrane region" description="Helical" evidence="3">
    <location>
        <begin position="187"/>
        <end position="204"/>
    </location>
</feature>
<comment type="subcellular location">
    <subcellularLocation>
        <location evidence="2">Cell membrane</location>
        <topology evidence="2">Multi-pass membrane protein</topology>
    </subcellularLocation>
</comment>
<dbReference type="RefSeq" id="WP_237248816.1">
    <property type="nucleotide sequence ID" value="NZ_JACBZP010000001.1"/>
</dbReference>
<dbReference type="GO" id="GO:0005886">
    <property type="term" value="C:plasma membrane"/>
    <property type="evidence" value="ECO:0007669"/>
    <property type="project" value="UniProtKB-SubCell"/>
</dbReference>
<keyword evidence="2" id="KW-0813">Transport</keyword>
<dbReference type="PANTHER" id="PTHR34295:SF1">
    <property type="entry name" value="BIOTIN TRANSPORTER BIOY"/>
    <property type="match status" value="1"/>
</dbReference>